<sequence>MTGLSASEKNVSHDAFLLQGKTCVVTGGVRGIGGGIVRGFAQAGASNIAMIDIRDELGAKAVESLSKEFPSTKFKYYHLDISNYDEVQIIYGSIDQDFGAIHVQVSCAGIAEYLPVLDHTPDTWHKVMRVNVDGTFYTAQAAARCMVKYKIPGSIILIGSISGHVINRPDAQPGLAHYCVSKGAVVHMAKALGVELAEHKIRVNSLSPGNIVTPIAPADEKSLAYFAHATPLARMGTPAEIARPAVYLASDASSFQTCTDVLIDGGLVAW</sequence>
<dbReference type="InterPro" id="IPR036291">
    <property type="entry name" value="NAD(P)-bd_dom_sf"/>
</dbReference>
<name>A0A8H7VJB4_9FUNG</name>
<dbReference type="SUPFAM" id="SSF51735">
    <property type="entry name" value="NAD(P)-binding Rossmann-fold domains"/>
    <property type="match status" value="1"/>
</dbReference>
<dbReference type="Proteomes" id="UP000646827">
    <property type="component" value="Unassembled WGS sequence"/>
</dbReference>
<evidence type="ECO:0000256" key="2">
    <source>
        <dbReference type="ARBA" id="ARBA00022857"/>
    </source>
</evidence>
<protein>
    <submittedName>
        <fullName evidence="4">Uncharacterized protein</fullName>
    </submittedName>
</protein>
<dbReference type="PANTHER" id="PTHR42760">
    <property type="entry name" value="SHORT-CHAIN DEHYDROGENASES/REDUCTASES FAMILY MEMBER"/>
    <property type="match status" value="1"/>
</dbReference>
<accession>A0A8H7VJB4</accession>
<evidence type="ECO:0000313" key="4">
    <source>
        <dbReference type="EMBL" id="KAG2224976.1"/>
    </source>
</evidence>
<dbReference type="InterPro" id="IPR002347">
    <property type="entry name" value="SDR_fam"/>
</dbReference>
<dbReference type="InterPro" id="IPR020904">
    <property type="entry name" value="Sc_DH/Rdtase_CS"/>
</dbReference>
<dbReference type="FunFam" id="3.40.50.720:FF:000084">
    <property type="entry name" value="Short-chain dehydrogenase reductase"/>
    <property type="match status" value="1"/>
</dbReference>
<dbReference type="PRINTS" id="PR00080">
    <property type="entry name" value="SDRFAMILY"/>
</dbReference>
<reference evidence="4 5" key="1">
    <citation type="submission" date="2020-12" db="EMBL/GenBank/DDBJ databases">
        <title>Metabolic potential, ecology and presence of endohyphal bacteria is reflected in genomic diversity of Mucoromycotina.</title>
        <authorList>
            <person name="Muszewska A."/>
            <person name="Okrasinska A."/>
            <person name="Steczkiewicz K."/>
            <person name="Drgas O."/>
            <person name="Orlowska M."/>
            <person name="Perlinska-Lenart U."/>
            <person name="Aleksandrzak-Piekarczyk T."/>
            <person name="Szatraj K."/>
            <person name="Zielenkiewicz U."/>
            <person name="Pilsyk S."/>
            <person name="Malc E."/>
            <person name="Mieczkowski P."/>
            <person name="Kruszewska J.S."/>
            <person name="Biernat P."/>
            <person name="Pawlowska J."/>
        </authorList>
    </citation>
    <scope>NUCLEOTIDE SEQUENCE [LARGE SCALE GENOMIC DNA]</scope>
    <source>
        <strain evidence="4 5">CBS 142.35</strain>
    </source>
</reference>
<proteinExistence type="inferred from homology"/>
<gene>
    <name evidence="4" type="ORF">INT45_000097</name>
</gene>
<organism evidence="4 5">
    <name type="scientific">Circinella minor</name>
    <dbReference type="NCBI Taxonomy" id="1195481"/>
    <lineage>
        <taxon>Eukaryota</taxon>
        <taxon>Fungi</taxon>
        <taxon>Fungi incertae sedis</taxon>
        <taxon>Mucoromycota</taxon>
        <taxon>Mucoromycotina</taxon>
        <taxon>Mucoromycetes</taxon>
        <taxon>Mucorales</taxon>
        <taxon>Lichtheimiaceae</taxon>
        <taxon>Circinella</taxon>
    </lineage>
</organism>
<dbReference type="OrthoDB" id="1888931at2759"/>
<dbReference type="Pfam" id="PF13561">
    <property type="entry name" value="adh_short_C2"/>
    <property type="match status" value="1"/>
</dbReference>
<dbReference type="GO" id="GO:0016616">
    <property type="term" value="F:oxidoreductase activity, acting on the CH-OH group of donors, NAD or NADP as acceptor"/>
    <property type="evidence" value="ECO:0007669"/>
    <property type="project" value="TreeGrafter"/>
</dbReference>
<comment type="similarity">
    <text evidence="1">Belongs to the short-chain dehydrogenases/reductases (SDR) family.</text>
</comment>
<evidence type="ECO:0000256" key="1">
    <source>
        <dbReference type="ARBA" id="ARBA00006484"/>
    </source>
</evidence>
<dbReference type="EMBL" id="JAEPRB010000034">
    <property type="protein sequence ID" value="KAG2224976.1"/>
    <property type="molecule type" value="Genomic_DNA"/>
</dbReference>
<evidence type="ECO:0000313" key="5">
    <source>
        <dbReference type="Proteomes" id="UP000646827"/>
    </source>
</evidence>
<evidence type="ECO:0000256" key="3">
    <source>
        <dbReference type="ARBA" id="ARBA00023002"/>
    </source>
</evidence>
<dbReference type="PRINTS" id="PR00081">
    <property type="entry name" value="GDHRDH"/>
</dbReference>
<keyword evidence="2" id="KW-0521">NADP</keyword>
<comment type="caution">
    <text evidence="4">The sequence shown here is derived from an EMBL/GenBank/DDBJ whole genome shotgun (WGS) entry which is preliminary data.</text>
</comment>
<keyword evidence="3" id="KW-0560">Oxidoreductase</keyword>
<dbReference type="Gene3D" id="3.40.50.720">
    <property type="entry name" value="NAD(P)-binding Rossmann-like Domain"/>
    <property type="match status" value="1"/>
</dbReference>
<dbReference type="PANTHER" id="PTHR42760:SF115">
    <property type="entry name" value="3-OXOACYL-[ACYL-CARRIER-PROTEIN] REDUCTASE FABG"/>
    <property type="match status" value="1"/>
</dbReference>
<dbReference type="AlphaFoldDB" id="A0A8H7VJB4"/>
<dbReference type="PROSITE" id="PS00061">
    <property type="entry name" value="ADH_SHORT"/>
    <property type="match status" value="1"/>
</dbReference>
<keyword evidence="5" id="KW-1185">Reference proteome</keyword>